<sequence length="125" mass="13554">MNLALYLSLRSANRAQLPTMSSSLPDNATPGQGPDLRAKLDEASSKSRHPQHDETTKTTGAAIVDKVSQYIPAVNKVVGGRGESGPRDETPPKNEGPPDRPDDDPKIGQFLRDQHKSMPIDKLDD</sequence>
<feature type="compositionally biased region" description="Basic and acidic residues" evidence="1">
    <location>
        <begin position="36"/>
        <end position="56"/>
    </location>
</feature>
<accession>A0AA39X401</accession>
<protein>
    <submittedName>
        <fullName evidence="2">Uncharacterized protein</fullName>
    </submittedName>
</protein>
<dbReference type="EMBL" id="JAULSU010000002">
    <property type="protein sequence ID" value="KAK0626547.1"/>
    <property type="molecule type" value="Genomic_DNA"/>
</dbReference>
<organism evidence="2 3">
    <name type="scientific">Immersiella caudata</name>
    <dbReference type="NCBI Taxonomy" id="314043"/>
    <lineage>
        <taxon>Eukaryota</taxon>
        <taxon>Fungi</taxon>
        <taxon>Dikarya</taxon>
        <taxon>Ascomycota</taxon>
        <taxon>Pezizomycotina</taxon>
        <taxon>Sordariomycetes</taxon>
        <taxon>Sordariomycetidae</taxon>
        <taxon>Sordariales</taxon>
        <taxon>Lasiosphaeriaceae</taxon>
        <taxon>Immersiella</taxon>
    </lineage>
</organism>
<evidence type="ECO:0000313" key="2">
    <source>
        <dbReference type="EMBL" id="KAK0626547.1"/>
    </source>
</evidence>
<evidence type="ECO:0000313" key="3">
    <source>
        <dbReference type="Proteomes" id="UP001175000"/>
    </source>
</evidence>
<feature type="compositionally biased region" description="Basic and acidic residues" evidence="1">
    <location>
        <begin position="84"/>
        <end position="125"/>
    </location>
</feature>
<reference evidence="2" key="1">
    <citation type="submission" date="2023-06" db="EMBL/GenBank/DDBJ databases">
        <title>Genome-scale phylogeny and comparative genomics of the fungal order Sordariales.</title>
        <authorList>
            <consortium name="Lawrence Berkeley National Laboratory"/>
            <person name="Hensen N."/>
            <person name="Bonometti L."/>
            <person name="Westerberg I."/>
            <person name="Brannstrom I.O."/>
            <person name="Guillou S."/>
            <person name="Cros-Aarteil S."/>
            <person name="Calhoun S."/>
            <person name="Haridas S."/>
            <person name="Kuo A."/>
            <person name="Mondo S."/>
            <person name="Pangilinan J."/>
            <person name="Riley R."/>
            <person name="Labutti K."/>
            <person name="Andreopoulos B."/>
            <person name="Lipzen A."/>
            <person name="Chen C."/>
            <person name="Yanf M."/>
            <person name="Daum C."/>
            <person name="Ng V."/>
            <person name="Clum A."/>
            <person name="Steindorff A."/>
            <person name="Ohm R."/>
            <person name="Martin F."/>
            <person name="Silar P."/>
            <person name="Natvig D."/>
            <person name="Lalanne C."/>
            <person name="Gautier V."/>
            <person name="Ament-Velasquez S.L."/>
            <person name="Kruys A."/>
            <person name="Hutchinson M.I."/>
            <person name="Powell A.J."/>
            <person name="Barry K."/>
            <person name="Miller A.N."/>
            <person name="Grigoriev I.V."/>
            <person name="Debuchy R."/>
            <person name="Gladieux P."/>
            <person name="Thoren M.H."/>
            <person name="Johannesson H."/>
        </authorList>
    </citation>
    <scope>NUCLEOTIDE SEQUENCE</scope>
    <source>
        <strain evidence="2">CBS 606.72</strain>
    </source>
</reference>
<keyword evidence="3" id="KW-1185">Reference proteome</keyword>
<dbReference type="AlphaFoldDB" id="A0AA39X401"/>
<proteinExistence type="predicted"/>
<evidence type="ECO:0000256" key="1">
    <source>
        <dbReference type="SAM" id="MobiDB-lite"/>
    </source>
</evidence>
<comment type="caution">
    <text evidence="2">The sequence shown here is derived from an EMBL/GenBank/DDBJ whole genome shotgun (WGS) entry which is preliminary data.</text>
</comment>
<feature type="compositionally biased region" description="Polar residues" evidence="1">
    <location>
        <begin position="16"/>
        <end position="30"/>
    </location>
</feature>
<dbReference type="Proteomes" id="UP001175000">
    <property type="component" value="Unassembled WGS sequence"/>
</dbReference>
<feature type="region of interest" description="Disordered" evidence="1">
    <location>
        <begin position="16"/>
        <end position="125"/>
    </location>
</feature>
<gene>
    <name evidence="2" type="ORF">B0T14DRAFT_510298</name>
</gene>
<name>A0AA39X401_9PEZI</name>